<evidence type="ECO:0000256" key="5">
    <source>
        <dbReference type="ARBA" id="ARBA00023295"/>
    </source>
</evidence>
<dbReference type="AlphaFoldDB" id="A0A1M6VCW5"/>
<evidence type="ECO:0000256" key="1">
    <source>
        <dbReference type="ARBA" id="ARBA00001911"/>
    </source>
</evidence>
<keyword evidence="5" id="KW-0326">Glycosidase</keyword>
<evidence type="ECO:0000259" key="6">
    <source>
        <dbReference type="Pfam" id="PF01408"/>
    </source>
</evidence>
<dbReference type="Gene3D" id="3.40.50.720">
    <property type="entry name" value="NAD(P)-binding Rossmann-like Domain"/>
    <property type="match status" value="1"/>
</dbReference>
<dbReference type="InterPro" id="IPR036291">
    <property type="entry name" value="NAD(P)-bd_dom_sf"/>
</dbReference>
<evidence type="ECO:0000259" key="7">
    <source>
        <dbReference type="Pfam" id="PF21252"/>
    </source>
</evidence>
<feature type="domain" description="Glycosyl hydrolase 109 C-terminal" evidence="7">
    <location>
        <begin position="180"/>
        <end position="362"/>
    </location>
</feature>
<dbReference type="Gene3D" id="3.30.360.10">
    <property type="entry name" value="Dihydrodipicolinate Reductase, domain 2"/>
    <property type="match status" value="1"/>
</dbReference>
<dbReference type="EMBL" id="FRBL01000001">
    <property type="protein sequence ID" value="SHK79377.1"/>
    <property type="molecule type" value="Genomic_DNA"/>
</dbReference>
<accession>A0A1M6VCW5</accession>
<dbReference type="PANTHER" id="PTHR43818">
    <property type="entry name" value="BCDNA.GH03377"/>
    <property type="match status" value="1"/>
</dbReference>
<keyword evidence="9" id="KW-1185">Reference proteome</keyword>
<dbReference type="PROSITE" id="PS51318">
    <property type="entry name" value="TAT"/>
    <property type="match status" value="1"/>
</dbReference>
<dbReference type="RefSeq" id="WP_083549180.1">
    <property type="nucleotide sequence ID" value="NZ_FRBL01000001.1"/>
</dbReference>
<sequence length="465" mass="51900">MMKQPLHRRSFLKNTAAAGIGLSMLGSSAKLFANEKKPKVRIGLIGVGARGLSHLDLALRREDVDLVAFADPDTAYTVPKARDMITKAYGAKRKVAEYTNGPEDFRNMLKRDDIDAVIIATPWEWHSIMAIAAMKAGKIPAVEVCGASDIQECWELVNTSEETGIPVFGMENVCYRRDVMAVLQMVREGLFGEITHLQGGYQHDLRAVKFNNGKQYYGGGVEFGENALSEAKWRTNHSVHRNADLYPSHGLGPICNAININRGNRLLSLTSVATKSRGLHKYIVDNSSESHPNAKVKFKLGDIVSTLITTNNGETIMLSHDTNSPRPYSLNFRVQGTNGLWMDDQKQIYIEKLSPKHDVWESTGKPDDPASYYGKYDHPLWKRYAKDAAGAGHGGMDWFVMNSFVESIKRGAPFALDVYDMATWYAITPLSEQSILEGGGVQYIPDFTRGRWMNRKPIFALDDQY</sequence>
<keyword evidence="4" id="KW-0520">NAD</keyword>
<dbReference type="GO" id="GO:0000166">
    <property type="term" value="F:nucleotide binding"/>
    <property type="evidence" value="ECO:0007669"/>
    <property type="project" value="InterPro"/>
</dbReference>
<dbReference type="Pfam" id="PF01408">
    <property type="entry name" value="GFO_IDH_MocA"/>
    <property type="match status" value="1"/>
</dbReference>
<dbReference type="PANTHER" id="PTHR43818:SF1">
    <property type="entry name" value="GLYCOSYL HYDROLASE FAMILY 109 PROTEIN"/>
    <property type="match status" value="1"/>
</dbReference>
<proteinExistence type="inferred from homology"/>
<evidence type="ECO:0000256" key="2">
    <source>
        <dbReference type="ARBA" id="ARBA00009329"/>
    </source>
</evidence>
<comment type="cofactor">
    <cofactor evidence="1">
        <name>NAD(+)</name>
        <dbReference type="ChEBI" id="CHEBI:57540"/>
    </cofactor>
</comment>
<dbReference type="Pfam" id="PF21252">
    <property type="entry name" value="Glyco_hydro_109_C"/>
    <property type="match status" value="1"/>
</dbReference>
<dbReference type="Proteomes" id="UP000184420">
    <property type="component" value="Unassembled WGS sequence"/>
</dbReference>
<dbReference type="InterPro" id="IPR006311">
    <property type="entry name" value="TAT_signal"/>
</dbReference>
<evidence type="ECO:0000256" key="3">
    <source>
        <dbReference type="ARBA" id="ARBA00022801"/>
    </source>
</evidence>
<comment type="similarity">
    <text evidence="2">Belongs to the Gfo/Idh/MocA family. Glycosyl hydrolase 109 subfamily.</text>
</comment>
<organism evidence="8 9">
    <name type="scientific">Chitinophaga jiangningensis</name>
    <dbReference type="NCBI Taxonomy" id="1419482"/>
    <lineage>
        <taxon>Bacteria</taxon>
        <taxon>Pseudomonadati</taxon>
        <taxon>Bacteroidota</taxon>
        <taxon>Chitinophagia</taxon>
        <taxon>Chitinophagales</taxon>
        <taxon>Chitinophagaceae</taxon>
        <taxon>Chitinophaga</taxon>
    </lineage>
</organism>
<keyword evidence="3" id="KW-0378">Hydrolase</keyword>
<dbReference type="SUPFAM" id="SSF51735">
    <property type="entry name" value="NAD(P)-binding Rossmann-fold domains"/>
    <property type="match status" value="1"/>
</dbReference>
<protein>
    <submittedName>
        <fullName evidence="8">Oxidoreductase family, NAD-binding Rossmann fold</fullName>
    </submittedName>
</protein>
<dbReference type="SUPFAM" id="SSF55347">
    <property type="entry name" value="Glyceraldehyde-3-phosphate dehydrogenase-like, C-terminal domain"/>
    <property type="match status" value="1"/>
</dbReference>
<dbReference type="InterPro" id="IPR050463">
    <property type="entry name" value="Gfo/Idh/MocA_oxidrdct_glycsds"/>
</dbReference>
<dbReference type="InterPro" id="IPR049303">
    <property type="entry name" value="Glyco_hydro_109_C"/>
</dbReference>
<reference evidence="8 9" key="1">
    <citation type="submission" date="2016-11" db="EMBL/GenBank/DDBJ databases">
        <authorList>
            <person name="Jaros S."/>
            <person name="Januszkiewicz K."/>
            <person name="Wedrychowicz H."/>
        </authorList>
    </citation>
    <scope>NUCLEOTIDE SEQUENCE [LARGE SCALE GENOMIC DNA]</scope>
    <source>
        <strain evidence="8 9">DSM 27406</strain>
    </source>
</reference>
<evidence type="ECO:0000313" key="9">
    <source>
        <dbReference type="Proteomes" id="UP000184420"/>
    </source>
</evidence>
<dbReference type="GO" id="GO:0016798">
    <property type="term" value="F:hydrolase activity, acting on glycosyl bonds"/>
    <property type="evidence" value="ECO:0007669"/>
    <property type="project" value="UniProtKB-KW"/>
</dbReference>
<feature type="domain" description="Gfo/Idh/MocA-like oxidoreductase N-terminal" evidence="6">
    <location>
        <begin position="40"/>
        <end position="165"/>
    </location>
</feature>
<dbReference type="InterPro" id="IPR000683">
    <property type="entry name" value="Gfo/Idh/MocA-like_OxRdtase_N"/>
</dbReference>
<dbReference type="STRING" id="1419482.SAMN05444266_101162"/>
<gene>
    <name evidence="8" type="ORF">SAMN05444266_101162</name>
</gene>
<name>A0A1M6VCW5_9BACT</name>
<evidence type="ECO:0000256" key="4">
    <source>
        <dbReference type="ARBA" id="ARBA00023027"/>
    </source>
</evidence>
<evidence type="ECO:0000313" key="8">
    <source>
        <dbReference type="EMBL" id="SHK79377.1"/>
    </source>
</evidence>
<dbReference type="OrthoDB" id="9771072at2"/>